<keyword evidence="3" id="KW-0284">Flavonoid biosynthesis</keyword>
<proteinExistence type="inferred from homology"/>
<dbReference type="OrthoDB" id="5835829at2759"/>
<dbReference type="Proteomes" id="UP000585474">
    <property type="component" value="Unassembled WGS sequence"/>
</dbReference>
<evidence type="ECO:0000313" key="6">
    <source>
        <dbReference type="Proteomes" id="UP000585474"/>
    </source>
</evidence>
<comment type="similarity">
    <text evidence="1 4">Belongs to the UDP-glycosyltransferase family.</text>
</comment>
<gene>
    <name evidence="5" type="ORF">Acr_19g0005530</name>
</gene>
<dbReference type="PANTHER" id="PTHR48048:SF45">
    <property type="entry name" value="GLYCOSYLTRANSFERASE"/>
    <property type="match status" value="1"/>
</dbReference>
<sequence length="397" mass="44628">MKDAAELVFIPCPGMDRLLSTVEMAKQLIVRDQRLSITIVIMKFPFEYSTDDNQSQHHQRLRVVYLPQEESAVELLSKFPDTFLTDFMDIHKPHVRHLVSQMISTTTTTDSTRFAGFIIDMFCTPMMDVAAEFGLPTYAFFTGSAAHLGLIYHHFHHDVSGFKNHPDAELTVAAFANRLPAKVLPLAILDKEGIGSSMFIGIAERMKQTRGIMTDQNSHPFEEIMRWLDDQPTSSVLFLCFGNMGSFGEDQVAEIARALEQSGHRFLWSLRLPGHCEDREQILPKGFTERTAEMGKVIGWAPQVAVLGHAAVGGFVSHCGWTSLLESLWGGVPVVTWPMYAEQQMNAFEMVRELGLAVEIKIDYAKDFGVEEVLVTAEVIERGIRMLMDGGDEIREK</sequence>
<accession>A0A7J0G9X1</accession>
<dbReference type="Pfam" id="PF00201">
    <property type="entry name" value="UDPGT"/>
    <property type="match status" value="1"/>
</dbReference>
<dbReference type="InterPro" id="IPR002213">
    <property type="entry name" value="UDP_glucos_trans"/>
</dbReference>
<dbReference type="PANTHER" id="PTHR48048">
    <property type="entry name" value="GLYCOSYLTRANSFERASE"/>
    <property type="match status" value="1"/>
</dbReference>
<evidence type="ECO:0000256" key="4">
    <source>
        <dbReference type="RuleBase" id="RU003718"/>
    </source>
</evidence>
<reference evidence="5 6" key="1">
    <citation type="submission" date="2019-07" db="EMBL/GenBank/DDBJ databases">
        <title>De Novo Assembly of kiwifruit Actinidia rufa.</title>
        <authorList>
            <person name="Sugita-Konishi S."/>
            <person name="Sato K."/>
            <person name="Mori E."/>
            <person name="Abe Y."/>
            <person name="Kisaki G."/>
            <person name="Hamano K."/>
            <person name="Suezawa K."/>
            <person name="Otani M."/>
            <person name="Fukuda T."/>
            <person name="Manabe T."/>
            <person name="Gomi K."/>
            <person name="Tabuchi M."/>
            <person name="Akimitsu K."/>
            <person name="Kataoka I."/>
        </authorList>
    </citation>
    <scope>NUCLEOTIDE SEQUENCE [LARGE SCALE GENOMIC DNA]</scope>
    <source>
        <strain evidence="6">cv. Fuchu</strain>
    </source>
</reference>
<dbReference type="GO" id="GO:0009813">
    <property type="term" value="P:flavonoid biosynthetic process"/>
    <property type="evidence" value="ECO:0007669"/>
    <property type="project" value="UniProtKB-KW"/>
</dbReference>
<dbReference type="CDD" id="cd03784">
    <property type="entry name" value="GT1_Gtf-like"/>
    <property type="match status" value="1"/>
</dbReference>
<dbReference type="PROSITE" id="PS00375">
    <property type="entry name" value="UDPGT"/>
    <property type="match status" value="1"/>
</dbReference>
<dbReference type="InterPro" id="IPR035595">
    <property type="entry name" value="UDP_glycos_trans_CS"/>
</dbReference>
<keyword evidence="2 4" id="KW-0808">Transferase</keyword>
<name>A0A7J0G9X1_9ERIC</name>
<dbReference type="EMBL" id="BJWL01000019">
    <property type="protein sequence ID" value="GFZ07616.1"/>
    <property type="molecule type" value="Genomic_DNA"/>
</dbReference>
<dbReference type="SUPFAM" id="SSF53756">
    <property type="entry name" value="UDP-Glycosyltransferase/glycogen phosphorylase"/>
    <property type="match status" value="1"/>
</dbReference>
<comment type="caution">
    <text evidence="5">The sequence shown here is derived from an EMBL/GenBank/DDBJ whole genome shotgun (WGS) entry which is preliminary data.</text>
</comment>
<keyword evidence="4" id="KW-0328">Glycosyltransferase</keyword>
<evidence type="ECO:0000313" key="5">
    <source>
        <dbReference type="EMBL" id="GFZ07616.1"/>
    </source>
</evidence>
<dbReference type="FunFam" id="3.40.50.2000:FF:000056">
    <property type="entry name" value="Glycosyltransferase"/>
    <property type="match status" value="1"/>
</dbReference>
<evidence type="ECO:0000256" key="1">
    <source>
        <dbReference type="ARBA" id="ARBA00009995"/>
    </source>
</evidence>
<organism evidence="5 6">
    <name type="scientific">Actinidia rufa</name>
    <dbReference type="NCBI Taxonomy" id="165716"/>
    <lineage>
        <taxon>Eukaryota</taxon>
        <taxon>Viridiplantae</taxon>
        <taxon>Streptophyta</taxon>
        <taxon>Embryophyta</taxon>
        <taxon>Tracheophyta</taxon>
        <taxon>Spermatophyta</taxon>
        <taxon>Magnoliopsida</taxon>
        <taxon>eudicotyledons</taxon>
        <taxon>Gunneridae</taxon>
        <taxon>Pentapetalae</taxon>
        <taxon>asterids</taxon>
        <taxon>Ericales</taxon>
        <taxon>Actinidiaceae</taxon>
        <taxon>Actinidia</taxon>
    </lineage>
</organism>
<dbReference type="Gene3D" id="3.40.50.2000">
    <property type="entry name" value="Glycogen Phosphorylase B"/>
    <property type="match status" value="2"/>
</dbReference>
<protein>
    <submittedName>
        <fullName evidence="5">UDP-glucosyl transferase 71B5</fullName>
    </submittedName>
</protein>
<dbReference type="GO" id="GO:0035251">
    <property type="term" value="F:UDP-glucosyltransferase activity"/>
    <property type="evidence" value="ECO:0007669"/>
    <property type="project" value="InterPro"/>
</dbReference>
<evidence type="ECO:0000256" key="3">
    <source>
        <dbReference type="ARBA" id="ARBA00023241"/>
    </source>
</evidence>
<evidence type="ECO:0000256" key="2">
    <source>
        <dbReference type="ARBA" id="ARBA00022679"/>
    </source>
</evidence>
<dbReference type="AlphaFoldDB" id="A0A7J0G9X1"/>
<dbReference type="InterPro" id="IPR050481">
    <property type="entry name" value="UDP-glycosyltransf_plant"/>
</dbReference>
<keyword evidence="6" id="KW-1185">Reference proteome</keyword>